<feature type="signal peptide" evidence="4">
    <location>
        <begin position="1"/>
        <end position="18"/>
    </location>
</feature>
<dbReference type="InterPro" id="IPR036770">
    <property type="entry name" value="Ankyrin_rpt-contain_sf"/>
</dbReference>
<evidence type="ECO:0000256" key="1">
    <source>
        <dbReference type="ARBA" id="ARBA00022737"/>
    </source>
</evidence>
<dbReference type="InterPro" id="IPR002110">
    <property type="entry name" value="Ankyrin_rpt"/>
</dbReference>
<dbReference type="SMART" id="SM00248">
    <property type="entry name" value="ANK"/>
    <property type="match status" value="4"/>
</dbReference>
<gene>
    <name evidence="5" type="ORF">MNOR_LOCUS38839</name>
</gene>
<sequence>MGKLTLVYIFVLLSSVSSIEDDQYDEAYYERWLWRSVRSGDLENIKLLTDGIVDINMQTELCVTPIYSASEYGVTDAVTLLIERGADVNVPNCVCSAYSNAQDCEEHGDVLPWMSGITPLMIASFGGPMDATGDQYLATVEALTCAGANMKATSDTGMTALHWAAQMGQREIALLLLQKGADPTQQENEGKTPADLARASDLHELAISIDSFTAPISSDTTCAIGQPIRVSSILYDIFLLGWGGVLIIVDTLLSNTLNDVIYNLLDLF</sequence>
<dbReference type="Gene3D" id="1.25.40.20">
    <property type="entry name" value="Ankyrin repeat-containing domain"/>
    <property type="match status" value="1"/>
</dbReference>
<dbReference type="Pfam" id="PF00023">
    <property type="entry name" value="Ank"/>
    <property type="match status" value="1"/>
</dbReference>
<dbReference type="Pfam" id="PF12796">
    <property type="entry name" value="Ank_2"/>
    <property type="match status" value="1"/>
</dbReference>
<dbReference type="PANTHER" id="PTHR24171">
    <property type="entry name" value="ANKYRIN REPEAT DOMAIN-CONTAINING PROTEIN 39-RELATED"/>
    <property type="match status" value="1"/>
</dbReference>
<proteinExistence type="predicted"/>
<evidence type="ECO:0000256" key="3">
    <source>
        <dbReference type="PROSITE-ProRule" id="PRU00023"/>
    </source>
</evidence>
<comment type="caution">
    <text evidence="5">The sequence shown here is derived from an EMBL/GenBank/DDBJ whole genome shotgun (WGS) entry which is preliminary data.</text>
</comment>
<feature type="chain" id="PRO_5043528223" evidence="4">
    <location>
        <begin position="19"/>
        <end position="268"/>
    </location>
</feature>
<dbReference type="PROSITE" id="PS50088">
    <property type="entry name" value="ANK_REPEAT"/>
    <property type="match status" value="2"/>
</dbReference>
<dbReference type="EMBL" id="CAXKWB010092961">
    <property type="protein sequence ID" value="CAL4217627.1"/>
    <property type="molecule type" value="Genomic_DNA"/>
</dbReference>
<keyword evidence="2 3" id="KW-0040">ANK repeat</keyword>
<protein>
    <submittedName>
        <fullName evidence="5">Uncharacterized protein</fullName>
    </submittedName>
</protein>
<feature type="repeat" description="ANK" evidence="3">
    <location>
        <begin position="156"/>
        <end position="188"/>
    </location>
</feature>
<keyword evidence="6" id="KW-1185">Reference proteome</keyword>
<keyword evidence="1" id="KW-0677">Repeat</keyword>
<evidence type="ECO:0000313" key="5">
    <source>
        <dbReference type="EMBL" id="CAL4217627.1"/>
    </source>
</evidence>
<evidence type="ECO:0000256" key="4">
    <source>
        <dbReference type="SAM" id="SignalP"/>
    </source>
</evidence>
<evidence type="ECO:0000256" key="2">
    <source>
        <dbReference type="ARBA" id="ARBA00023043"/>
    </source>
</evidence>
<dbReference type="AlphaFoldDB" id="A0AAV2SQT0"/>
<dbReference type="Proteomes" id="UP001497623">
    <property type="component" value="Unassembled WGS sequence"/>
</dbReference>
<reference evidence="5 6" key="1">
    <citation type="submission" date="2024-05" db="EMBL/GenBank/DDBJ databases">
        <authorList>
            <person name="Wallberg A."/>
        </authorList>
    </citation>
    <scope>NUCLEOTIDE SEQUENCE [LARGE SCALE GENOMIC DNA]</scope>
</reference>
<name>A0AAV2SQT0_MEGNR</name>
<keyword evidence="4" id="KW-0732">Signal</keyword>
<feature type="repeat" description="ANK" evidence="3">
    <location>
        <begin position="64"/>
        <end position="93"/>
    </location>
</feature>
<accession>A0AAV2SQT0</accession>
<organism evidence="5 6">
    <name type="scientific">Meganyctiphanes norvegica</name>
    <name type="common">Northern krill</name>
    <name type="synonym">Thysanopoda norvegica</name>
    <dbReference type="NCBI Taxonomy" id="48144"/>
    <lineage>
        <taxon>Eukaryota</taxon>
        <taxon>Metazoa</taxon>
        <taxon>Ecdysozoa</taxon>
        <taxon>Arthropoda</taxon>
        <taxon>Crustacea</taxon>
        <taxon>Multicrustacea</taxon>
        <taxon>Malacostraca</taxon>
        <taxon>Eumalacostraca</taxon>
        <taxon>Eucarida</taxon>
        <taxon>Euphausiacea</taxon>
        <taxon>Euphausiidae</taxon>
        <taxon>Meganyctiphanes</taxon>
    </lineage>
</organism>
<dbReference type="SUPFAM" id="SSF48403">
    <property type="entry name" value="Ankyrin repeat"/>
    <property type="match status" value="1"/>
</dbReference>
<evidence type="ECO:0000313" key="6">
    <source>
        <dbReference type="Proteomes" id="UP001497623"/>
    </source>
</evidence>
<dbReference type="PROSITE" id="PS50297">
    <property type="entry name" value="ANK_REP_REGION"/>
    <property type="match status" value="2"/>
</dbReference>
<feature type="non-terminal residue" evidence="5">
    <location>
        <position position="268"/>
    </location>
</feature>